<sequence length="172" mass="18969">MFVLNSPKVSDLTWLMQDIIRSVREDQIAILPKERVSITAQIDSLIEQTEGAEQYLHSDLNNALKLLERISIVVNLHRYAHLAIQINRARALINSLIANQDTKPSACTNLLAAYLSTHGIITNQAELYCGNKASITSAYQTGTLTLSEAIDAFEAIVACSNKLQISQLSRAC</sequence>
<name>A0A7Z2T7C8_9VIBR</name>
<dbReference type="Proteomes" id="UP000464262">
    <property type="component" value="Chromosome 2"/>
</dbReference>
<dbReference type="RefSeq" id="WP_164650473.1">
    <property type="nucleotide sequence ID" value="NZ_CP047476.1"/>
</dbReference>
<gene>
    <name evidence="1" type="ORF">GT360_18755</name>
</gene>
<proteinExistence type="predicted"/>
<reference evidence="1 2" key="1">
    <citation type="submission" date="2020-01" db="EMBL/GenBank/DDBJ databases">
        <title>Whole genome and functional gene identification of agarase of Vibrio HN897.</title>
        <authorList>
            <person name="Liu Y."/>
            <person name="Zhao Z."/>
        </authorList>
    </citation>
    <scope>NUCLEOTIDE SEQUENCE [LARGE SCALE GENOMIC DNA]</scope>
    <source>
        <strain evidence="1 2">HN897</strain>
    </source>
</reference>
<dbReference type="KEGG" id="vas:GT360_18755"/>
<organism evidence="1 2">
    <name type="scientific">Vibrio astriarenae</name>
    <dbReference type="NCBI Taxonomy" id="1481923"/>
    <lineage>
        <taxon>Bacteria</taxon>
        <taxon>Pseudomonadati</taxon>
        <taxon>Pseudomonadota</taxon>
        <taxon>Gammaproteobacteria</taxon>
        <taxon>Vibrionales</taxon>
        <taxon>Vibrionaceae</taxon>
        <taxon>Vibrio</taxon>
    </lineage>
</organism>
<keyword evidence="2" id="KW-1185">Reference proteome</keyword>
<dbReference type="EMBL" id="CP047476">
    <property type="protein sequence ID" value="QIA65573.1"/>
    <property type="molecule type" value="Genomic_DNA"/>
</dbReference>
<dbReference type="AlphaFoldDB" id="A0A7Z2T7C8"/>
<evidence type="ECO:0000313" key="2">
    <source>
        <dbReference type="Proteomes" id="UP000464262"/>
    </source>
</evidence>
<protein>
    <submittedName>
        <fullName evidence="1">Uncharacterized protein</fullName>
    </submittedName>
</protein>
<accession>A0A7Z2T7C8</accession>
<evidence type="ECO:0000313" key="1">
    <source>
        <dbReference type="EMBL" id="QIA65573.1"/>
    </source>
</evidence>